<dbReference type="PROSITE" id="PS51186">
    <property type="entry name" value="GNAT"/>
    <property type="match status" value="1"/>
</dbReference>
<protein>
    <submittedName>
        <fullName evidence="4">GNAT family N-acetyltransferase</fullName>
    </submittedName>
</protein>
<dbReference type="CDD" id="cd04301">
    <property type="entry name" value="NAT_SF"/>
    <property type="match status" value="1"/>
</dbReference>
<proteinExistence type="predicted"/>
<keyword evidence="5" id="KW-1185">Reference proteome</keyword>
<evidence type="ECO:0000313" key="5">
    <source>
        <dbReference type="Proteomes" id="UP000460549"/>
    </source>
</evidence>
<reference evidence="4 5" key="1">
    <citation type="submission" date="2019-08" db="EMBL/GenBank/DDBJ databases">
        <title>In-depth cultivation of the pig gut microbiome towards novel bacterial diversity and tailored functional studies.</title>
        <authorList>
            <person name="Wylensek D."/>
            <person name="Hitch T.C.A."/>
            <person name="Clavel T."/>
        </authorList>
    </citation>
    <scope>NUCLEOTIDE SEQUENCE [LARGE SCALE GENOMIC DNA]</scope>
    <source>
        <strain evidence="4 5">NM-380-WT-3C1</strain>
    </source>
</reference>
<dbReference type="InterPro" id="IPR000182">
    <property type="entry name" value="GNAT_dom"/>
</dbReference>
<dbReference type="InterPro" id="IPR051556">
    <property type="entry name" value="N-term/lysine_N-AcTrnsfr"/>
</dbReference>
<dbReference type="SUPFAM" id="SSF55729">
    <property type="entry name" value="Acyl-CoA N-acyltransferases (Nat)"/>
    <property type="match status" value="1"/>
</dbReference>
<dbReference type="EMBL" id="VUNN01000016">
    <property type="protein sequence ID" value="MSU06765.1"/>
    <property type="molecule type" value="Genomic_DNA"/>
</dbReference>
<evidence type="ECO:0000313" key="4">
    <source>
        <dbReference type="EMBL" id="MSU06765.1"/>
    </source>
</evidence>
<dbReference type="GO" id="GO:0016747">
    <property type="term" value="F:acyltransferase activity, transferring groups other than amino-acyl groups"/>
    <property type="evidence" value="ECO:0007669"/>
    <property type="project" value="InterPro"/>
</dbReference>
<dbReference type="Proteomes" id="UP000460549">
    <property type="component" value="Unassembled WGS sequence"/>
</dbReference>
<sequence length="155" mass="17586">MIIRPIKENELKQMEGFLYDALFVSEGAEPFPFDIIYKAELQVYLKNFGSESSDVCLVADNEGKLVGAVWGRIMNDYGHIDNFTPSLCISIKEGFRGLGIGTSLMEEIATIYRKMGYKRLSLSCQKANRAVGLYKKLGYRVFEDKGDEFIMELDL</sequence>
<keyword evidence="2" id="KW-0012">Acyltransferase</keyword>
<dbReference type="PANTHER" id="PTHR42919">
    <property type="entry name" value="N-ALPHA-ACETYLTRANSFERASE"/>
    <property type="match status" value="1"/>
</dbReference>
<dbReference type="PANTHER" id="PTHR42919:SF8">
    <property type="entry name" value="N-ALPHA-ACETYLTRANSFERASE 50"/>
    <property type="match status" value="1"/>
</dbReference>
<evidence type="ECO:0000256" key="1">
    <source>
        <dbReference type="ARBA" id="ARBA00022679"/>
    </source>
</evidence>
<keyword evidence="1 4" id="KW-0808">Transferase</keyword>
<dbReference type="InterPro" id="IPR016181">
    <property type="entry name" value="Acyl_CoA_acyltransferase"/>
</dbReference>
<dbReference type="GO" id="GO:0007064">
    <property type="term" value="P:mitotic sister chromatid cohesion"/>
    <property type="evidence" value="ECO:0007669"/>
    <property type="project" value="TreeGrafter"/>
</dbReference>
<evidence type="ECO:0000256" key="2">
    <source>
        <dbReference type="ARBA" id="ARBA00023315"/>
    </source>
</evidence>
<name>A0A7X2PD62_9SPIO</name>
<dbReference type="AlphaFoldDB" id="A0A7X2PD62"/>
<organism evidence="4 5">
    <name type="scientific">Bullifex porci</name>
    <dbReference type="NCBI Taxonomy" id="2606638"/>
    <lineage>
        <taxon>Bacteria</taxon>
        <taxon>Pseudomonadati</taxon>
        <taxon>Spirochaetota</taxon>
        <taxon>Spirochaetia</taxon>
        <taxon>Spirochaetales</taxon>
        <taxon>Spirochaetaceae</taxon>
        <taxon>Bullifex</taxon>
    </lineage>
</organism>
<dbReference type="Gene3D" id="3.40.630.30">
    <property type="match status" value="1"/>
</dbReference>
<gene>
    <name evidence="4" type="ORF">FYJ80_08250</name>
</gene>
<evidence type="ECO:0000259" key="3">
    <source>
        <dbReference type="PROSITE" id="PS51186"/>
    </source>
</evidence>
<dbReference type="RefSeq" id="WP_154425886.1">
    <property type="nucleotide sequence ID" value="NZ_VUNN01000016.1"/>
</dbReference>
<dbReference type="Pfam" id="PF00583">
    <property type="entry name" value="Acetyltransf_1"/>
    <property type="match status" value="1"/>
</dbReference>
<dbReference type="GO" id="GO:0031415">
    <property type="term" value="C:NatA complex"/>
    <property type="evidence" value="ECO:0007669"/>
    <property type="project" value="TreeGrafter"/>
</dbReference>
<accession>A0A7X2PD62</accession>
<comment type="caution">
    <text evidence="4">The sequence shown here is derived from an EMBL/GenBank/DDBJ whole genome shotgun (WGS) entry which is preliminary data.</text>
</comment>
<feature type="domain" description="N-acetyltransferase" evidence="3">
    <location>
        <begin position="1"/>
        <end position="155"/>
    </location>
</feature>